<dbReference type="RefSeq" id="WP_301724093.1">
    <property type="nucleotide sequence ID" value="NZ_JAUJWV010000001.1"/>
</dbReference>
<dbReference type="PANTHER" id="PTHR40078">
    <property type="entry name" value="INTEGRAL MEMBRANE PROTEIN-RELATED"/>
    <property type="match status" value="1"/>
</dbReference>
<feature type="transmembrane region" description="Helical" evidence="1">
    <location>
        <begin position="142"/>
        <end position="161"/>
    </location>
</feature>
<reference evidence="2 3" key="1">
    <citation type="submission" date="2023-06" db="EMBL/GenBank/DDBJ databases">
        <title>Novel species in genus Planococcus.</title>
        <authorList>
            <person name="Ning S."/>
        </authorList>
    </citation>
    <scope>NUCLEOTIDE SEQUENCE [LARGE SCALE GENOMIC DNA]</scope>
    <source>
        <strain evidence="2 3">N028</strain>
    </source>
</reference>
<evidence type="ECO:0000313" key="2">
    <source>
        <dbReference type="EMBL" id="MDN7241308.1"/>
    </source>
</evidence>
<proteinExistence type="predicted"/>
<organism evidence="2 3">
    <name type="scientific">Planococcus shixiaomingii</name>
    <dbReference type="NCBI Taxonomy" id="3058393"/>
    <lineage>
        <taxon>Bacteria</taxon>
        <taxon>Bacillati</taxon>
        <taxon>Bacillota</taxon>
        <taxon>Bacilli</taxon>
        <taxon>Bacillales</taxon>
        <taxon>Caryophanaceae</taxon>
        <taxon>Planococcus</taxon>
    </lineage>
</organism>
<comment type="caution">
    <text evidence="2">The sequence shown here is derived from an EMBL/GenBank/DDBJ whole genome shotgun (WGS) entry which is preliminary data.</text>
</comment>
<sequence length="207" mass="22344">MKYVFYIGGILLLTLGIALTIQSNLGTSPFDAVLVGLSRNVGLTVGSWEIILAGLMIACNSVLIRQRPEVLGLVTAVITGIGIDLWLFLMDSFIAPELWLSRSVCFSVGLIVIGIGTATYLHTNFAPIPVDRLTLILKELTGTNLFLSRTLIYFIFLVLAIMLNGPIGIGTVLTVCFGGLILNFFMAPIGRALDSMLVNINKSPKIN</sequence>
<feature type="transmembrane region" description="Helical" evidence="1">
    <location>
        <begin position="70"/>
        <end position="89"/>
    </location>
</feature>
<feature type="transmembrane region" description="Helical" evidence="1">
    <location>
        <begin position="44"/>
        <end position="63"/>
    </location>
</feature>
<evidence type="ECO:0000256" key="1">
    <source>
        <dbReference type="SAM" id="Phobius"/>
    </source>
</evidence>
<accession>A0ABT8N0A1</accession>
<feature type="transmembrane region" description="Helical" evidence="1">
    <location>
        <begin position="167"/>
        <end position="186"/>
    </location>
</feature>
<keyword evidence="1" id="KW-1133">Transmembrane helix</keyword>
<dbReference type="EMBL" id="JAUJWV010000001">
    <property type="protein sequence ID" value="MDN7241308.1"/>
    <property type="molecule type" value="Genomic_DNA"/>
</dbReference>
<keyword evidence="1" id="KW-0812">Transmembrane</keyword>
<feature type="transmembrane region" description="Helical" evidence="1">
    <location>
        <begin position="101"/>
        <end position="121"/>
    </location>
</feature>
<gene>
    <name evidence="2" type="ORF">QWY14_05865</name>
</gene>
<dbReference type="InterPro" id="IPR038750">
    <property type="entry name" value="YczE/YyaS-like"/>
</dbReference>
<keyword evidence="1" id="KW-0472">Membrane</keyword>
<name>A0ABT8N0A1_9BACL</name>
<keyword evidence="3" id="KW-1185">Reference proteome</keyword>
<dbReference type="PANTHER" id="PTHR40078:SF1">
    <property type="entry name" value="INTEGRAL MEMBRANE PROTEIN"/>
    <property type="match status" value="1"/>
</dbReference>
<dbReference type="Pfam" id="PF19700">
    <property type="entry name" value="DUF6198"/>
    <property type="match status" value="1"/>
</dbReference>
<dbReference type="Proteomes" id="UP001172055">
    <property type="component" value="Unassembled WGS sequence"/>
</dbReference>
<protein>
    <submittedName>
        <fullName evidence="2">YitT family protein</fullName>
    </submittedName>
</protein>
<evidence type="ECO:0000313" key="3">
    <source>
        <dbReference type="Proteomes" id="UP001172055"/>
    </source>
</evidence>